<accession>H0UQ81</accession>
<proteinExistence type="predicted"/>
<protein>
    <recommendedName>
        <fullName evidence="3">Ethanolamine utilization protein</fullName>
    </recommendedName>
</protein>
<sequence>MDQSKLIDQVLREVMRRLSLEGSAVPSGGPKVLVLGEPGCLASPWDEAFVPLFLEGGEPCLHGLEALVVPRLDQCQLVASSLGMWCDPVSRWLVEGLSMGIKAYVLREGLKWMDQLRPGSPLGNHYRECLDRLCAFGVRVVSSPAECFALPERAERVEEAPDGCVGAPFGEGVLDLRGVRLVSEREVKDRCFDGCREVRVDPKAIITPLCMDLLRIRGISVIRGCGG</sequence>
<dbReference type="EMBL" id="CM001377">
    <property type="protein sequence ID" value="EHM10719.1"/>
    <property type="molecule type" value="Genomic_DNA"/>
</dbReference>
<dbReference type="HOGENOM" id="CLU_1244841_0_0_0"/>
<evidence type="ECO:0000313" key="1">
    <source>
        <dbReference type="EMBL" id="EHM10719.1"/>
    </source>
</evidence>
<evidence type="ECO:0008006" key="3">
    <source>
        <dbReference type="Google" id="ProtNLM"/>
    </source>
</evidence>
<reference evidence="1 2" key="1">
    <citation type="submission" date="2011-10" db="EMBL/GenBank/DDBJ databases">
        <title>The Noncontiguous Finished genome of Thermanaerovibrio velox DSM 12556.</title>
        <authorList>
            <consortium name="US DOE Joint Genome Institute (JGI-PGF)"/>
            <person name="Lucas S."/>
            <person name="Copeland A."/>
            <person name="Lapidus A."/>
            <person name="Glavina del Rio T."/>
            <person name="Dalin E."/>
            <person name="Tice H."/>
            <person name="Bruce D."/>
            <person name="Goodwin L."/>
            <person name="Pitluck S."/>
            <person name="Peters L."/>
            <person name="Mikhailova N."/>
            <person name="Teshima H."/>
            <person name="Kyrpides N."/>
            <person name="Mavromatis K."/>
            <person name="Ivanova N."/>
            <person name="Markowitz V."/>
            <person name="Cheng J.-F."/>
            <person name="Hugenholtz P."/>
            <person name="Woyke T."/>
            <person name="Wu D."/>
            <person name="Spring S."/>
            <person name="Brambilla E.-M."/>
            <person name="Klenk H.-P."/>
            <person name="Eisen J.A."/>
        </authorList>
    </citation>
    <scope>NUCLEOTIDE SEQUENCE [LARGE SCALE GENOMIC DNA]</scope>
    <source>
        <strain evidence="1 2">DSM 12556</strain>
    </source>
</reference>
<organism evidence="1 2">
    <name type="scientific">Thermanaerovibrio velox DSM 12556</name>
    <dbReference type="NCBI Taxonomy" id="926567"/>
    <lineage>
        <taxon>Bacteria</taxon>
        <taxon>Thermotogati</taxon>
        <taxon>Synergistota</taxon>
        <taxon>Synergistia</taxon>
        <taxon>Synergistales</taxon>
        <taxon>Synergistaceae</taxon>
        <taxon>Thermanaerovibrio</taxon>
    </lineage>
</organism>
<name>H0UQ81_9BACT</name>
<dbReference type="STRING" id="926567.TheveDRAFT_1601"/>
<evidence type="ECO:0000313" key="2">
    <source>
        <dbReference type="Proteomes" id="UP000005730"/>
    </source>
</evidence>
<dbReference type="OrthoDB" id="6197337at2"/>
<dbReference type="RefSeq" id="WP_006584214.1">
    <property type="nucleotide sequence ID" value="NZ_CM001377.1"/>
</dbReference>
<dbReference type="Proteomes" id="UP000005730">
    <property type="component" value="Chromosome"/>
</dbReference>
<keyword evidence="2" id="KW-1185">Reference proteome</keyword>
<dbReference type="AlphaFoldDB" id="H0UQ81"/>
<gene>
    <name evidence="1" type="ORF">TheveDRAFT_1601</name>
</gene>